<gene>
    <name evidence="1" type="ORF">BZL54_21380</name>
</gene>
<accession>A0A2A4FAS5</accession>
<sequence length="78" mass="8606">MVGVAWSVELLAQPAVVGQRDGEERGDGQPAQTEFLVVRGILATPIPLGEPPADRGDEETLYTELPSIARKLRRRLRR</sequence>
<reference evidence="1 2" key="1">
    <citation type="submission" date="2017-01" db="EMBL/GenBank/DDBJ databases">
        <title>Whole-Genome Shotgun Sequencing of Two beta-Proteobacterial Species in Search of the Bulgecin Biosynthetic Cluster.</title>
        <authorList>
            <person name="Horsman M.E."/>
            <person name="Marous D.R."/>
            <person name="Li R."/>
            <person name="Oliver R.A."/>
            <person name="Byun B."/>
            <person name="Emrich S.J."/>
            <person name="Boggess B."/>
            <person name="Townsend C.A."/>
            <person name="Mobashery S."/>
        </authorList>
    </citation>
    <scope>NUCLEOTIDE SEQUENCE [LARGE SCALE GENOMIC DNA]</scope>
    <source>
        <strain evidence="1 2">ATCC 31433</strain>
    </source>
</reference>
<comment type="caution">
    <text evidence="1">The sequence shown here is derived from an EMBL/GenBank/DDBJ whole genome shotgun (WGS) entry which is preliminary data.</text>
</comment>
<name>A0A2A4FAS5_9BURK</name>
<dbReference type="AlphaFoldDB" id="A0A2A4FAS5"/>
<dbReference type="Proteomes" id="UP000217994">
    <property type="component" value="Unassembled WGS sequence"/>
</dbReference>
<proteinExistence type="predicted"/>
<protein>
    <submittedName>
        <fullName evidence="1">Uncharacterized protein</fullName>
    </submittedName>
</protein>
<organism evidence="1 2">
    <name type="scientific">Burkholderia ubonensis subsp. mesacidophila</name>
    <dbReference type="NCBI Taxonomy" id="265293"/>
    <lineage>
        <taxon>Bacteria</taxon>
        <taxon>Pseudomonadati</taxon>
        <taxon>Pseudomonadota</taxon>
        <taxon>Betaproteobacteria</taxon>
        <taxon>Burkholderiales</taxon>
        <taxon>Burkholderiaceae</taxon>
        <taxon>Burkholderia</taxon>
        <taxon>Burkholderia cepacia complex</taxon>
    </lineage>
</organism>
<dbReference type="EMBL" id="MTZU01000067">
    <property type="protein sequence ID" value="PCE30245.1"/>
    <property type="molecule type" value="Genomic_DNA"/>
</dbReference>
<evidence type="ECO:0000313" key="2">
    <source>
        <dbReference type="Proteomes" id="UP000217994"/>
    </source>
</evidence>
<evidence type="ECO:0000313" key="1">
    <source>
        <dbReference type="EMBL" id="PCE30245.1"/>
    </source>
</evidence>